<evidence type="ECO:0000256" key="1">
    <source>
        <dbReference type="ARBA" id="ARBA00005254"/>
    </source>
</evidence>
<keyword evidence="3" id="KW-1185">Reference proteome</keyword>
<sequence>MTRGDKGNVAATDIDWEVQGRVAIIRIRGGRLNVYQRQIHERLCRAMLRFLRDDSLHVAVLTSAPGQSWSAGDDISEFDLPFGDEPDWAEVLALTPRDKPVVAAVRGYCLGQGLSYLLRLTDIRYATPDAQFGFPEIKYGMGGAGDSSGLTRAIPASLARYHCLTGDPIDAETALRTYLVNALTPDDALETKAIETAKRIAAHPLAALRAEMSPVARSLGASNPFAQTALFNVHWQAYEADRENRGNVEG</sequence>
<dbReference type="SUPFAM" id="SSF52096">
    <property type="entry name" value="ClpP/crotonase"/>
    <property type="match status" value="1"/>
</dbReference>
<dbReference type="AlphaFoldDB" id="A0A975G2S2"/>
<reference evidence="2" key="1">
    <citation type="submission" date="2021-04" db="EMBL/GenBank/DDBJ databases">
        <title>The complete genome sequence of Caulobacter sp. S6.</title>
        <authorList>
            <person name="Tang Y."/>
            <person name="Ouyang W."/>
            <person name="Liu Q."/>
            <person name="Huang B."/>
            <person name="Guo Z."/>
            <person name="Lei P."/>
        </authorList>
    </citation>
    <scope>NUCLEOTIDE SEQUENCE</scope>
    <source>
        <strain evidence="2">S6</strain>
    </source>
</reference>
<comment type="similarity">
    <text evidence="1">Belongs to the enoyl-CoA hydratase/isomerase family.</text>
</comment>
<dbReference type="InterPro" id="IPR029045">
    <property type="entry name" value="ClpP/crotonase-like_dom_sf"/>
</dbReference>
<dbReference type="EMBL" id="CP073078">
    <property type="protein sequence ID" value="QUD89830.1"/>
    <property type="molecule type" value="Genomic_DNA"/>
</dbReference>
<protein>
    <submittedName>
        <fullName evidence="2">Enoyl-CoA hydratase/isomerase family protein</fullName>
    </submittedName>
</protein>
<name>A0A975G2S2_9CAUL</name>
<proteinExistence type="inferred from homology"/>
<evidence type="ECO:0000313" key="3">
    <source>
        <dbReference type="Proteomes" id="UP000676409"/>
    </source>
</evidence>
<evidence type="ECO:0000313" key="2">
    <source>
        <dbReference type="EMBL" id="QUD89830.1"/>
    </source>
</evidence>
<dbReference type="CDD" id="cd06558">
    <property type="entry name" value="crotonase-like"/>
    <property type="match status" value="1"/>
</dbReference>
<dbReference type="PANTHER" id="PTHR43802:SF1">
    <property type="entry name" value="IP11341P-RELATED"/>
    <property type="match status" value="1"/>
</dbReference>
<organism evidence="2 3">
    <name type="scientific">Phenylobacterium montanum</name>
    <dbReference type="NCBI Taxonomy" id="2823693"/>
    <lineage>
        <taxon>Bacteria</taxon>
        <taxon>Pseudomonadati</taxon>
        <taxon>Pseudomonadota</taxon>
        <taxon>Alphaproteobacteria</taxon>
        <taxon>Caulobacterales</taxon>
        <taxon>Caulobacteraceae</taxon>
        <taxon>Phenylobacterium</taxon>
    </lineage>
</organism>
<dbReference type="GO" id="GO:0003824">
    <property type="term" value="F:catalytic activity"/>
    <property type="evidence" value="ECO:0007669"/>
    <property type="project" value="UniProtKB-ARBA"/>
</dbReference>
<dbReference type="Gene3D" id="3.90.226.10">
    <property type="entry name" value="2-enoyl-CoA Hydratase, Chain A, domain 1"/>
    <property type="match status" value="1"/>
</dbReference>
<dbReference type="KEGG" id="caul:KCG34_08155"/>
<dbReference type="InterPro" id="IPR001753">
    <property type="entry name" value="Enoyl-CoA_hydra/iso"/>
</dbReference>
<dbReference type="PANTHER" id="PTHR43802">
    <property type="entry name" value="ENOYL-COA HYDRATASE"/>
    <property type="match status" value="1"/>
</dbReference>
<dbReference type="Proteomes" id="UP000676409">
    <property type="component" value="Chromosome"/>
</dbReference>
<dbReference type="Pfam" id="PF00378">
    <property type="entry name" value="ECH_1"/>
    <property type="match status" value="1"/>
</dbReference>
<gene>
    <name evidence="2" type="ORF">KCG34_08155</name>
</gene>
<accession>A0A975G2S2</accession>
<dbReference type="RefSeq" id="WP_211939882.1">
    <property type="nucleotide sequence ID" value="NZ_CP073078.1"/>
</dbReference>